<reference evidence="6" key="1">
    <citation type="submission" date="2022-03" db="EMBL/GenBank/DDBJ databases">
        <authorList>
            <person name="Lindestad O."/>
        </authorList>
    </citation>
    <scope>NUCLEOTIDE SEQUENCE</scope>
</reference>
<dbReference type="Proteomes" id="UP000838756">
    <property type="component" value="Unassembled WGS sequence"/>
</dbReference>
<proteinExistence type="inferred from homology"/>
<comment type="similarity">
    <text evidence="1 5">Belongs to the short-chain dehydrogenases/reductases (SDR) family.</text>
</comment>
<dbReference type="InterPro" id="IPR045313">
    <property type="entry name" value="CBR1-like"/>
</dbReference>
<evidence type="ECO:0000313" key="6">
    <source>
        <dbReference type="EMBL" id="CAH2244918.1"/>
    </source>
</evidence>
<dbReference type="AlphaFoldDB" id="A0A8S4S6A2"/>
<dbReference type="InterPro" id="IPR002347">
    <property type="entry name" value="SDR_fam"/>
</dbReference>
<dbReference type="PANTHER" id="PTHR43963">
    <property type="entry name" value="CARBONYL REDUCTASE 1-RELATED"/>
    <property type="match status" value="1"/>
</dbReference>
<protein>
    <recommendedName>
        <fullName evidence="4">carbonyl reductase (NADPH)</fullName>
        <ecNumber evidence="4">1.1.1.184</ecNumber>
    </recommendedName>
</protein>
<dbReference type="InterPro" id="IPR036291">
    <property type="entry name" value="NAD(P)-bd_dom_sf"/>
</dbReference>
<dbReference type="GO" id="GO:0004090">
    <property type="term" value="F:carbonyl reductase (NADPH) activity"/>
    <property type="evidence" value="ECO:0007669"/>
    <property type="project" value="UniProtKB-EC"/>
</dbReference>
<sequence length="270" mass="29789">MSSKVAVVTGSNKGIGFAIVRGLCNRYEGVVYLTSRDVEKGEKAVADLKKEGLSPKYHQLDITDIKSVEIFSSYIKASYGGIDILVNNAAITFIENAMESVAVQAEKTLFVNYFSTLSTCEQLFPLLRDGARVVNVSSSSALLKYIPSENLRQRFLDPSLTIPELSNLMREYVDAAKMGTHVGEWGISPYVVSKIGINALTKIQQRLLNDQDIKVNSVHPGFVDTDMTTQKGHQTINECAQAPLYLALDAPDSVKGKFVWSNMWIVAWEA</sequence>
<dbReference type="Gene3D" id="3.40.50.720">
    <property type="entry name" value="NAD(P)-binding Rossmann-like Domain"/>
    <property type="match status" value="1"/>
</dbReference>
<keyword evidence="7" id="KW-1185">Reference proteome</keyword>
<gene>
    <name evidence="6" type="primary">jg21763</name>
    <name evidence="6" type="ORF">PAEG_LOCUS20818</name>
</gene>
<evidence type="ECO:0000256" key="4">
    <source>
        <dbReference type="ARBA" id="ARBA00026118"/>
    </source>
</evidence>
<dbReference type="EC" id="1.1.1.184" evidence="4"/>
<dbReference type="PROSITE" id="PS00061">
    <property type="entry name" value="ADH_SHORT"/>
    <property type="match status" value="1"/>
</dbReference>
<dbReference type="SUPFAM" id="SSF51735">
    <property type="entry name" value="NAD(P)-binding Rossmann-fold domains"/>
    <property type="match status" value="1"/>
</dbReference>
<dbReference type="PRINTS" id="PR00080">
    <property type="entry name" value="SDRFAMILY"/>
</dbReference>
<dbReference type="CDD" id="cd05324">
    <property type="entry name" value="carb_red_PTCR-like_SDR_c"/>
    <property type="match status" value="1"/>
</dbReference>
<evidence type="ECO:0000256" key="2">
    <source>
        <dbReference type="ARBA" id="ARBA00022857"/>
    </source>
</evidence>
<evidence type="ECO:0000256" key="1">
    <source>
        <dbReference type="ARBA" id="ARBA00006484"/>
    </source>
</evidence>
<comment type="caution">
    <text evidence="6">The sequence shown here is derived from an EMBL/GenBank/DDBJ whole genome shotgun (WGS) entry which is preliminary data.</text>
</comment>
<dbReference type="Pfam" id="PF00106">
    <property type="entry name" value="adh_short"/>
    <property type="match status" value="2"/>
</dbReference>
<keyword evidence="2" id="KW-0521">NADP</keyword>
<dbReference type="OrthoDB" id="7289984at2759"/>
<accession>A0A8S4S6A2</accession>
<dbReference type="PRINTS" id="PR00081">
    <property type="entry name" value="GDHRDH"/>
</dbReference>
<dbReference type="PANTHER" id="PTHR43963:SF4">
    <property type="entry name" value="CARBONYL REDUCTASE (NADPH)"/>
    <property type="match status" value="1"/>
</dbReference>
<keyword evidence="3" id="KW-0560">Oxidoreductase</keyword>
<evidence type="ECO:0000313" key="7">
    <source>
        <dbReference type="Proteomes" id="UP000838756"/>
    </source>
</evidence>
<name>A0A8S4S6A2_9NEOP</name>
<dbReference type="EMBL" id="CAKXAJ010025871">
    <property type="protein sequence ID" value="CAH2244918.1"/>
    <property type="molecule type" value="Genomic_DNA"/>
</dbReference>
<dbReference type="InterPro" id="IPR020904">
    <property type="entry name" value="Sc_DH/Rdtase_CS"/>
</dbReference>
<evidence type="ECO:0000256" key="3">
    <source>
        <dbReference type="ARBA" id="ARBA00023002"/>
    </source>
</evidence>
<organism evidence="6 7">
    <name type="scientific">Pararge aegeria aegeria</name>
    <dbReference type="NCBI Taxonomy" id="348720"/>
    <lineage>
        <taxon>Eukaryota</taxon>
        <taxon>Metazoa</taxon>
        <taxon>Ecdysozoa</taxon>
        <taxon>Arthropoda</taxon>
        <taxon>Hexapoda</taxon>
        <taxon>Insecta</taxon>
        <taxon>Pterygota</taxon>
        <taxon>Neoptera</taxon>
        <taxon>Endopterygota</taxon>
        <taxon>Lepidoptera</taxon>
        <taxon>Glossata</taxon>
        <taxon>Ditrysia</taxon>
        <taxon>Papilionoidea</taxon>
        <taxon>Nymphalidae</taxon>
        <taxon>Satyrinae</taxon>
        <taxon>Satyrini</taxon>
        <taxon>Parargina</taxon>
        <taxon>Pararge</taxon>
    </lineage>
</organism>
<evidence type="ECO:0000256" key="5">
    <source>
        <dbReference type="RuleBase" id="RU000363"/>
    </source>
</evidence>